<evidence type="ECO:0000313" key="2">
    <source>
        <dbReference type="Proteomes" id="UP000824881"/>
    </source>
</evidence>
<comment type="caution">
    <text evidence="1">The sequence shown here is derived from an EMBL/GenBank/DDBJ whole genome shotgun (WGS) entry which is preliminary data.</text>
</comment>
<organism evidence="1 2">
    <name type="scientific">Pleurotus cornucopiae</name>
    <name type="common">Cornucopia mushroom</name>
    <dbReference type="NCBI Taxonomy" id="5321"/>
    <lineage>
        <taxon>Eukaryota</taxon>
        <taxon>Fungi</taxon>
        <taxon>Dikarya</taxon>
        <taxon>Basidiomycota</taxon>
        <taxon>Agaricomycotina</taxon>
        <taxon>Agaricomycetes</taxon>
        <taxon>Agaricomycetidae</taxon>
        <taxon>Agaricales</taxon>
        <taxon>Pleurotineae</taxon>
        <taxon>Pleurotaceae</taxon>
        <taxon>Pleurotus</taxon>
    </lineage>
</organism>
<sequence>MLSELPPELLYLISLCLRTTASDCSDFSLTCWNIHHAAAPALFKSIRILDQSPAEDLPNLTSLRLDINTAPLLCWMVQLDGLFLALNSGDITNLELKITDWVDAHHKQMPAIGSKAPVPYHCLPNLAVLRITISVGNTDSSRKHQWPWLSYFDTLIVASKATLTTLSLNIHHNDGAFITPLARLKRLEILQAQRIDLPRDSQAHLDAALALAQPDVCPALHRIDWNLSGLTCVVDVTRGTGAGVVVSRASPTPWVPWKCAQSWKEYMCLVAEDLPSDSDSDDLEYEPPLSSSGDESDSDSECEMSSPDE</sequence>
<reference evidence="1 2" key="1">
    <citation type="journal article" date="2021" name="Appl. Environ. Microbiol.">
        <title>Genetic linkage and physical mapping for an oyster mushroom Pleurotus cornucopiae and QTL analysis for the trait cap color.</title>
        <authorList>
            <person name="Zhang Y."/>
            <person name="Gao W."/>
            <person name="Sonnenberg A."/>
            <person name="Chen Q."/>
            <person name="Zhang J."/>
            <person name="Huang C."/>
        </authorList>
    </citation>
    <scope>NUCLEOTIDE SEQUENCE [LARGE SCALE GENOMIC DNA]</scope>
    <source>
        <strain evidence="1">CCMSSC00406</strain>
    </source>
</reference>
<keyword evidence="2" id="KW-1185">Reference proteome</keyword>
<evidence type="ECO:0000313" key="1">
    <source>
        <dbReference type="EMBL" id="KAG9219601.1"/>
    </source>
</evidence>
<dbReference type="Proteomes" id="UP000824881">
    <property type="component" value="Unassembled WGS sequence"/>
</dbReference>
<protein>
    <submittedName>
        <fullName evidence="1">Uncharacterized protein</fullName>
    </submittedName>
</protein>
<dbReference type="EMBL" id="WQMT02000009">
    <property type="protein sequence ID" value="KAG9219601.1"/>
    <property type="molecule type" value="Genomic_DNA"/>
</dbReference>
<gene>
    <name evidence="1" type="ORF">CCMSSC00406_0008192</name>
</gene>
<proteinExistence type="predicted"/>
<name>A0ACB7IP23_PLECO</name>
<accession>A0ACB7IP23</accession>